<dbReference type="AlphaFoldDB" id="A0A498RJ16"/>
<dbReference type="Pfam" id="PF01972">
    <property type="entry name" value="SDH_protease"/>
    <property type="match status" value="1"/>
</dbReference>
<name>A0A498RJ16_9FIRM</name>
<keyword evidence="1" id="KW-1133">Transmembrane helix</keyword>
<evidence type="ECO:0000313" key="2">
    <source>
        <dbReference type="EMBL" id="VBB09008.1"/>
    </source>
</evidence>
<proteinExistence type="predicted"/>
<sequence length="85" mass="10294">MNGADFFWLIFLFFTLWPMYRQRSINRNRLQFLRRIERIRGSRVISLIHRQEAISFLGIPISRYIDVEDSEHILRAIRLTPDDAD</sequence>
<reference evidence="2 3" key="1">
    <citation type="submission" date="2018-06" db="EMBL/GenBank/DDBJ databases">
        <authorList>
            <person name="Strepis N."/>
        </authorList>
    </citation>
    <scope>NUCLEOTIDE SEQUENCE [LARGE SCALE GENOMIC DNA]</scope>
    <source>
        <strain evidence="2">LUCI</strain>
    </source>
</reference>
<dbReference type="PANTHER" id="PTHR35984">
    <property type="entry name" value="PERIPLASMIC SERINE PROTEASE"/>
    <property type="match status" value="1"/>
</dbReference>
<dbReference type="InterPro" id="IPR002825">
    <property type="entry name" value="Pept_S49_ser-pept_pro"/>
</dbReference>
<gene>
    <name evidence="2" type="ORF">LUCI_4294</name>
</gene>
<keyword evidence="1" id="KW-0472">Membrane</keyword>
<keyword evidence="3" id="KW-1185">Reference proteome</keyword>
<accession>A0A498RJ16</accession>
<evidence type="ECO:0000256" key="1">
    <source>
        <dbReference type="SAM" id="Phobius"/>
    </source>
</evidence>
<keyword evidence="1" id="KW-0812">Transmembrane</keyword>
<dbReference type="EMBL" id="UPPP01000105">
    <property type="protein sequence ID" value="VBB09008.1"/>
    <property type="molecule type" value="Genomic_DNA"/>
</dbReference>
<organism evidence="2 3">
    <name type="scientific">Lucifera butyrica</name>
    <dbReference type="NCBI Taxonomy" id="1351585"/>
    <lineage>
        <taxon>Bacteria</taxon>
        <taxon>Bacillati</taxon>
        <taxon>Bacillota</taxon>
        <taxon>Negativicutes</taxon>
        <taxon>Veillonellales</taxon>
        <taxon>Veillonellaceae</taxon>
        <taxon>Lucifera</taxon>
    </lineage>
</organism>
<dbReference type="Proteomes" id="UP000277811">
    <property type="component" value="Unassembled WGS sequence"/>
</dbReference>
<evidence type="ECO:0000313" key="3">
    <source>
        <dbReference type="Proteomes" id="UP000277811"/>
    </source>
</evidence>
<protein>
    <submittedName>
        <fullName evidence="2">Peptidase s49 serine-peptidase prokaryotes</fullName>
    </submittedName>
</protein>
<dbReference type="PANTHER" id="PTHR35984:SF1">
    <property type="entry name" value="PERIPLASMIC SERINE PROTEASE"/>
    <property type="match status" value="1"/>
</dbReference>
<dbReference type="GO" id="GO:0016020">
    <property type="term" value="C:membrane"/>
    <property type="evidence" value="ECO:0007669"/>
    <property type="project" value="InterPro"/>
</dbReference>
<feature type="transmembrane region" description="Helical" evidence="1">
    <location>
        <begin position="6"/>
        <end position="21"/>
    </location>
</feature>